<evidence type="ECO:0000313" key="3">
    <source>
        <dbReference type="Proteomes" id="UP000558488"/>
    </source>
</evidence>
<dbReference type="PANTHER" id="PTHR11505">
    <property type="entry name" value="L1 TRANSPOSABLE ELEMENT-RELATED"/>
    <property type="match status" value="1"/>
</dbReference>
<dbReference type="InterPro" id="IPR004244">
    <property type="entry name" value="Transposase_22"/>
</dbReference>
<organism evidence="2 3">
    <name type="scientific">Pipistrellus kuhlii</name>
    <name type="common">Kuhl's pipistrelle</name>
    <dbReference type="NCBI Taxonomy" id="59472"/>
    <lineage>
        <taxon>Eukaryota</taxon>
        <taxon>Metazoa</taxon>
        <taxon>Chordata</taxon>
        <taxon>Craniata</taxon>
        <taxon>Vertebrata</taxon>
        <taxon>Euteleostomi</taxon>
        <taxon>Mammalia</taxon>
        <taxon>Eutheria</taxon>
        <taxon>Laurasiatheria</taxon>
        <taxon>Chiroptera</taxon>
        <taxon>Yangochiroptera</taxon>
        <taxon>Vespertilionidae</taxon>
        <taxon>Pipistrellus</taxon>
    </lineage>
</organism>
<gene>
    <name evidence="2" type="ORF">mPipKuh1_009952</name>
</gene>
<dbReference type="Proteomes" id="UP000558488">
    <property type="component" value="Unassembled WGS sequence"/>
</dbReference>
<comment type="caution">
    <text evidence="2">The sequence shown here is derived from an EMBL/GenBank/DDBJ whole genome shotgun (WGS) entry which is preliminary data.</text>
</comment>
<dbReference type="InterPro" id="IPR043636">
    <property type="entry name" value="L1_RRM_dom"/>
</dbReference>
<dbReference type="Gene3D" id="3.30.70.1820">
    <property type="entry name" value="L1 transposable element, RRM domain"/>
    <property type="match status" value="1"/>
</dbReference>
<dbReference type="Pfam" id="PF02994">
    <property type="entry name" value="Transposase_22"/>
    <property type="match status" value="1"/>
</dbReference>
<keyword evidence="3" id="KW-1185">Reference proteome</keyword>
<feature type="domain" description="L1 transposable element RRM" evidence="1">
    <location>
        <begin position="30"/>
        <end position="88"/>
    </location>
</feature>
<dbReference type="EMBL" id="JACAGB010000040">
    <property type="protein sequence ID" value="KAF6287352.1"/>
    <property type="molecule type" value="Genomic_DNA"/>
</dbReference>
<proteinExistence type="predicted"/>
<sequence>MKRQEENQREVWDNMKQSNIQIIGVLEQQEEELFEEIMSENFPDVAKKKATQAQRFTNRMNLKRPTPRHIIIMMINIQDKETILKAQDRDRNLHTNLTPLDYQIISQQKHIRPEKNGRKSTK</sequence>
<dbReference type="AlphaFoldDB" id="A0A7J7SFY3"/>
<reference evidence="2 3" key="1">
    <citation type="journal article" date="2020" name="Nature">
        <title>Six reference-quality genomes reveal evolution of bat adaptations.</title>
        <authorList>
            <person name="Jebb D."/>
            <person name="Huang Z."/>
            <person name="Pippel M."/>
            <person name="Hughes G.M."/>
            <person name="Lavrichenko K."/>
            <person name="Devanna P."/>
            <person name="Winkler S."/>
            <person name="Jermiin L.S."/>
            <person name="Skirmuntt E.C."/>
            <person name="Katzourakis A."/>
            <person name="Burkitt-Gray L."/>
            <person name="Ray D.A."/>
            <person name="Sullivan K.A.M."/>
            <person name="Roscito J.G."/>
            <person name="Kirilenko B.M."/>
            <person name="Davalos L.M."/>
            <person name="Corthals A.P."/>
            <person name="Power M.L."/>
            <person name="Jones G."/>
            <person name="Ransome R.D."/>
            <person name="Dechmann D.K.N."/>
            <person name="Locatelli A.G."/>
            <person name="Puechmaille S.J."/>
            <person name="Fedrigo O."/>
            <person name="Jarvis E.D."/>
            <person name="Hiller M."/>
            <person name="Vernes S.C."/>
            <person name="Myers E.W."/>
            <person name="Teeling E.C."/>
        </authorList>
    </citation>
    <scope>NUCLEOTIDE SEQUENCE [LARGE SCALE GENOMIC DNA]</scope>
    <source>
        <strain evidence="2">MPipKuh1</strain>
        <tissue evidence="2">Flight muscle</tissue>
    </source>
</reference>
<evidence type="ECO:0000313" key="2">
    <source>
        <dbReference type="EMBL" id="KAF6287352.1"/>
    </source>
</evidence>
<protein>
    <recommendedName>
        <fullName evidence="1">L1 transposable element RRM domain-containing protein</fullName>
    </recommendedName>
</protein>
<accession>A0A7J7SFY3</accession>
<name>A0A7J7SFY3_PIPKU</name>
<evidence type="ECO:0000259" key="1">
    <source>
        <dbReference type="Pfam" id="PF02994"/>
    </source>
</evidence>